<feature type="binding site" evidence="4">
    <location>
        <position position="433"/>
    </location>
    <ligand>
        <name>Zn(2+)</name>
        <dbReference type="ChEBI" id="CHEBI:29105"/>
        <note>catalytic</note>
    </ligand>
</feature>
<protein>
    <recommendedName>
        <fullName evidence="3">Disintegrin and metalloproteinase domain-containing protein B</fullName>
    </recommendedName>
</protein>
<feature type="signal peptide" evidence="7">
    <location>
        <begin position="1"/>
        <end position="22"/>
    </location>
</feature>
<dbReference type="SUPFAM" id="SSF55486">
    <property type="entry name" value="Metalloproteases ('zincins'), catalytic domain"/>
    <property type="match status" value="1"/>
</dbReference>
<dbReference type="RefSeq" id="XP_024721241.1">
    <property type="nucleotide sequence ID" value="XM_024862546.1"/>
</dbReference>
<evidence type="ECO:0000256" key="5">
    <source>
        <dbReference type="SAM" id="MobiDB-lite"/>
    </source>
</evidence>
<dbReference type="GO" id="GO:0006508">
    <property type="term" value="P:proteolysis"/>
    <property type="evidence" value="ECO:0007669"/>
    <property type="project" value="InterPro"/>
</dbReference>
<keyword evidence="4" id="KW-0862">Zinc</keyword>
<feature type="domain" description="Disintegrin" evidence="8">
    <location>
        <begin position="516"/>
        <end position="606"/>
    </location>
</feature>
<name>A0A2T3B2Y2_AMORE</name>
<dbReference type="Pfam" id="PF00200">
    <property type="entry name" value="Disintegrin"/>
    <property type="match status" value="1"/>
</dbReference>
<feature type="compositionally biased region" description="Low complexity" evidence="5">
    <location>
        <begin position="784"/>
        <end position="810"/>
    </location>
</feature>
<dbReference type="PROSITE" id="PS50215">
    <property type="entry name" value="ADAM_MEPRO"/>
    <property type="match status" value="1"/>
</dbReference>
<sequence length="810" mass="86572">MYILKSIVAAVVTACLFTTSQAHSNERNPLSYVSIVDNARLNNPARRVHAFSSFELTFDLHGGAQTVRLTLSPNHDVIADGATVEHLAADGSVRSAEPLDRLDYRVFKGQAWLQRYEGAEWTHVGWVRIMIHRDGENPLFEGTFRIDGEHHHVQTKTHFLQTRHPLDPELEPSDEEYMVVWRDSDIISGFGEDSEGLLHHELRRSAEEEPSCSANVLSFNTQPDHPIYRAMLKRDEGFWGSISTRTIFGRQIDGTTAGNSAGVNLASTIGSTAGCPTTRKVALVGVATDCTYTAAFNSSASARANIISVINSASVQFEDSFNITLGLQNLTISDAACPATAASSAPWNVGCSNNVTIQDRLNLFSAWRGQRLDTNAYWTLMSTCPTESAVGLAWLGQLCQVASSTNANETVSGTNVVVRTSTEWQVFAHETGHLLGSQHDCTSETCSDGHTVAAQQCCPFSTTTCDAGGQFIMNPTARNVQKFSPCTIGNVCSAMGRNSVKTSCLVANKDVSTISGSQCGNGIVEAGEDCDCGGASSCGDNPCCDPTTCKFTTNSVCDPSNEDCCTSSCQFASNGTVCRPSTGACDPQEVCSGTAATCPADKTAPDGTSCGDSSSLSCASGQCTSRDSQCKAIMGSNTQGNDTYACSSSGCQISCASPEFGPNVCYSMQQNFLDGTPCQGGGRCQNGQCTGSSVGKEIKSWVDDHKTLVIALASVLGGLFILGILSCCWSRYRRRQRVGRRPPPVVVPPPSGWAGNWMPPPQMAGGRGYQAPNNGYSNVANNYWQNGQGPWQQPQPPQQAWKPGPSVRYA</sequence>
<evidence type="ECO:0000256" key="6">
    <source>
        <dbReference type="SAM" id="Phobius"/>
    </source>
</evidence>
<evidence type="ECO:0000259" key="8">
    <source>
        <dbReference type="PROSITE" id="PS50214"/>
    </source>
</evidence>
<dbReference type="InterPro" id="IPR001590">
    <property type="entry name" value="Peptidase_M12B"/>
</dbReference>
<dbReference type="FunFam" id="4.10.70.10:FF:000003">
    <property type="entry name" value="Disintegrin and metalloproteinase domain-containing protein 17"/>
    <property type="match status" value="1"/>
</dbReference>
<dbReference type="CDD" id="cd04271">
    <property type="entry name" value="ZnMc_ADAM_fungal"/>
    <property type="match status" value="1"/>
</dbReference>
<dbReference type="GeneID" id="36570627"/>
<dbReference type="Proteomes" id="UP000241818">
    <property type="component" value="Unassembled WGS sequence"/>
</dbReference>
<comment type="caution">
    <text evidence="4">Lacks conserved residue(s) required for the propagation of feature annotation.</text>
</comment>
<keyword evidence="6" id="KW-0812">Transmembrane</keyword>
<feature type="chain" id="PRO_5015529855" description="Disintegrin and metalloproteinase domain-containing protein B" evidence="7">
    <location>
        <begin position="23"/>
        <end position="810"/>
    </location>
</feature>
<keyword evidence="1" id="KW-1015">Disulfide bond</keyword>
<dbReference type="AlphaFoldDB" id="A0A2T3B2Y2"/>
<keyword evidence="11" id="KW-1185">Reference proteome</keyword>
<keyword evidence="6" id="KW-1133">Transmembrane helix</keyword>
<dbReference type="STRING" id="857342.A0A2T3B2Y2"/>
<feature type="binding site" evidence="4">
    <location>
        <position position="429"/>
    </location>
    <ligand>
        <name>Zn(2+)</name>
        <dbReference type="ChEBI" id="CHEBI:29105"/>
        <note>catalytic</note>
    </ligand>
</feature>
<dbReference type="Gene3D" id="3.40.1620.60">
    <property type="match status" value="1"/>
</dbReference>
<keyword evidence="7" id="KW-0732">Signal</keyword>
<dbReference type="EMBL" id="KZ679010">
    <property type="protein sequence ID" value="PSS19971.1"/>
    <property type="molecule type" value="Genomic_DNA"/>
</dbReference>
<dbReference type="InterPro" id="IPR001762">
    <property type="entry name" value="Disintegrin_dom"/>
</dbReference>
<dbReference type="SUPFAM" id="SSF57552">
    <property type="entry name" value="Blood coagulation inhibitor (disintegrin)"/>
    <property type="match status" value="1"/>
</dbReference>
<dbReference type="SMART" id="SM00050">
    <property type="entry name" value="DISIN"/>
    <property type="match status" value="1"/>
</dbReference>
<dbReference type="InterPro" id="IPR024079">
    <property type="entry name" value="MetalloPept_cat_dom_sf"/>
</dbReference>
<reference evidence="10 11" key="1">
    <citation type="journal article" date="2018" name="New Phytol.">
        <title>Comparative genomics and transcriptomics depict ericoid mycorrhizal fungi as versatile saprotrophs and plant mutualists.</title>
        <authorList>
            <person name="Martino E."/>
            <person name="Morin E."/>
            <person name="Grelet G.A."/>
            <person name="Kuo A."/>
            <person name="Kohler A."/>
            <person name="Daghino S."/>
            <person name="Barry K.W."/>
            <person name="Cichocki N."/>
            <person name="Clum A."/>
            <person name="Dockter R.B."/>
            <person name="Hainaut M."/>
            <person name="Kuo R.C."/>
            <person name="LaButti K."/>
            <person name="Lindahl B.D."/>
            <person name="Lindquist E.A."/>
            <person name="Lipzen A."/>
            <person name="Khouja H.R."/>
            <person name="Magnuson J."/>
            <person name="Murat C."/>
            <person name="Ohm R.A."/>
            <person name="Singer S.W."/>
            <person name="Spatafora J.W."/>
            <person name="Wang M."/>
            <person name="Veneault-Fourrey C."/>
            <person name="Henrissat B."/>
            <person name="Grigoriev I.V."/>
            <person name="Martin F.M."/>
            <person name="Perotto S."/>
        </authorList>
    </citation>
    <scope>NUCLEOTIDE SEQUENCE [LARGE SCALE GENOMIC DNA]</scope>
    <source>
        <strain evidence="10 11">ATCC 22711</strain>
    </source>
</reference>
<evidence type="ECO:0000256" key="7">
    <source>
        <dbReference type="SAM" id="SignalP"/>
    </source>
</evidence>
<comment type="function">
    <text evidence="2">Probable zinc protease.</text>
</comment>
<keyword evidence="6" id="KW-0472">Membrane</keyword>
<dbReference type="InParanoid" id="A0A2T3B2Y2"/>
<proteinExistence type="predicted"/>
<evidence type="ECO:0000256" key="3">
    <source>
        <dbReference type="ARBA" id="ARBA00074021"/>
    </source>
</evidence>
<evidence type="ECO:0000313" key="10">
    <source>
        <dbReference type="EMBL" id="PSS19971.1"/>
    </source>
</evidence>
<dbReference type="Gene3D" id="4.10.70.10">
    <property type="entry name" value="Disintegrin domain"/>
    <property type="match status" value="1"/>
</dbReference>
<feature type="transmembrane region" description="Helical" evidence="6">
    <location>
        <begin position="708"/>
        <end position="732"/>
    </location>
</feature>
<evidence type="ECO:0000256" key="2">
    <source>
        <dbReference type="ARBA" id="ARBA00056552"/>
    </source>
</evidence>
<dbReference type="Pfam" id="PF13688">
    <property type="entry name" value="Reprolysin_5"/>
    <property type="match status" value="1"/>
</dbReference>
<evidence type="ECO:0000256" key="4">
    <source>
        <dbReference type="PROSITE-ProRule" id="PRU00276"/>
    </source>
</evidence>
<evidence type="ECO:0000313" key="11">
    <source>
        <dbReference type="Proteomes" id="UP000241818"/>
    </source>
</evidence>
<dbReference type="InterPro" id="IPR036436">
    <property type="entry name" value="Disintegrin_dom_sf"/>
</dbReference>
<dbReference type="PROSITE" id="PS50214">
    <property type="entry name" value="DISINTEGRIN_2"/>
    <property type="match status" value="1"/>
</dbReference>
<organism evidence="10 11">
    <name type="scientific">Amorphotheca resinae ATCC 22711</name>
    <dbReference type="NCBI Taxonomy" id="857342"/>
    <lineage>
        <taxon>Eukaryota</taxon>
        <taxon>Fungi</taxon>
        <taxon>Dikarya</taxon>
        <taxon>Ascomycota</taxon>
        <taxon>Pezizomycotina</taxon>
        <taxon>Leotiomycetes</taxon>
        <taxon>Helotiales</taxon>
        <taxon>Amorphothecaceae</taxon>
        <taxon>Amorphotheca</taxon>
    </lineage>
</organism>
<feature type="region of interest" description="Disordered" evidence="5">
    <location>
        <begin position="780"/>
        <end position="810"/>
    </location>
</feature>
<gene>
    <name evidence="10" type="ORF">M430DRAFT_137999</name>
</gene>
<dbReference type="PANTHER" id="PTHR11905:SF159">
    <property type="entry name" value="ADAM METALLOPROTEASE"/>
    <property type="match status" value="1"/>
</dbReference>
<dbReference type="GO" id="GO:0004222">
    <property type="term" value="F:metalloendopeptidase activity"/>
    <property type="evidence" value="ECO:0007669"/>
    <property type="project" value="InterPro"/>
</dbReference>
<dbReference type="PANTHER" id="PTHR11905">
    <property type="entry name" value="ADAM A DISINTEGRIN AND METALLOPROTEASE DOMAIN"/>
    <property type="match status" value="1"/>
</dbReference>
<accession>A0A2T3B2Y2</accession>
<evidence type="ECO:0000256" key="1">
    <source>
        <dbReference type="ARBA" id="ARBA00023157"/>
    </source>
</evidence>
<dbReference type="Gene3D" id="3.40.390.10">
    <property type="entry name" value="Collagenase (Catalytic Domain)"/>
    <property type="match status" value="1"/>
</dbReference>
<dbReference type="GO" id="GO:0046872">
    <property type="term" value="F:metal ion binding"/>
    <property type="evidence" value="ECO:0007669"/>
    <property type="project" value="UniProtKB-KW"/>
</dbReference>
<feature type="domain" description="Peptidase M12B" evidence="9">
    <location>
        <begin position="279"/>
        <end position="491"/>
    </location>
</feature>
<dbReference type="OrthoDB" id="5951731at2759"/>
<keyword evidence="4" id="KW-0479">Metal-binding</keyword>
<evidence type="ECO:0000259" key="9">
    <source>
        <dbReference type="PROSITE" id="PS50215"/>
    </source>
</evidence>
<feature type="binding site" evidence="4">
    <location>
        <position position="439"/>
    </location>
    <ligand>
        <name>Zn(2+)</name>
        <dbReference type="ChEBI" id="CHEBI:29105"/>
        <note>catalytic</note>
    </ligand>
</feature>
<dbReference type="InterPro" id="IPR034028">
    <property type="entry name" value="ZnMc_ADAM_fungal"/>
</dbReference>
<feature type="active site" evidence="4">
    <location>
        <position position="430"/>
    </location>
</feature>